<accession>A0A173XGQ4</accession>
<proteinExistence type="predicted"/>
<dbReference type="RefSeq" id="WP_005828945.1">
    <property type="nucleotide sequence ID" value="NZ_BQNO01000001.1"/>
</dbReference>
<evidence type="ECO:0000313" key="8">
    <source>
        <dbReference type="Proteomes" id="UP000260795"/>
    </source>
</evidence>
<evidence type="ECO:0000313" key="4">
    <source>
        <dbReference type="EMBL" id="MDC1793552.1"/>
    </source>
</evidence>
<dbReference type="EMBL" id="WCTM01000002">
    <property type="protein sequence ID" value="KAB4245484.1"/>
    <property type="molecule type" value="Genomic_DNA"/>
</dbReference>
<reference evidence="10 11" key="3">
    <citation type="journal article" date="2019" name="Nat. Med.">
        <title>A library of human gut bacterial isolates paired with longitudinal multiomics data enables mechanistic microbiome research.</title>
        <authorList>
            <person name="Poyet M."/>
            <person name="Groussin M."/>
            <person name="Gibbons S.M."/>
            <person name="Avila-Pacheco J."/>
            <person name="Jiang X."/>
            <person name="Kearney S.M."/>
            <person name="Perrotta A.R."/>
            <person name="Berdy B."/>
            <person name="Zhao S."/>
            <person name="Lieberman T.D."/>
            <person name="Swanson P.K."/>
            <person name="Smith M."/>
            <person name="Roesemann S."/>
            <person name="Alexander J.E."/>
            <person name="Rich S.A."/>
            <person name="Livny J."/>
            <person name="Vlamakis H."/>
            <person name="Clish C."/>
            <person name="Bullock K."/>
            <person name="Deik A."/>
            <person name="Scott J."/>
            <person name="Pierce K.A."/>
            <person name="Xavier R.J."/>
            <person name="Alm E.J."/>
        </authorList>
    </citation>
    <scope>NUCLEOTIDE SEQUENCE [LARGE SCALE GENOMIC DNA]</scope>
    <source>
        <strain evidence="2 11">BIOML-A27</strain>
        <strain evidence="3 10">BIOML-A6</strain>
    </source>
</reference>
<evidence type="ECO:0000313" key="9">
    <source>
        <dbReference type="Proteomes" id="UP000284022"/>
    </source>
</evidence>
<dbReference type="EMBL" id="WCUG01000008">
    <property type="protein sequence ID" value="KAB4169567.1"/>
    <property type="molecule type" value="Genomic_DNA"/>
</dbReference>
<evidence type="ECO:0000313" key="3">
    <source>
        <dbReference type="EMBL" id="KAB4245484.1"/>
    </source>
</evidence>
<evidence type="ECO:0000313" key="7">
    <source>
        <dbReference type="Proteomes" id="UP000095766"/>
    </source>
</evidence>
<dbReference type="EMBL" id="QRXV01000037">
    <property type="protein sequence ID" value="RGU34438.1"/>
    <property type="molecule type" value="Genomic_DNA"/>
</dbReference>
<organism evidence="6 9">
    <name type="scientific">Bacteroides uniformis</name>
    <dbReference type="NCBI Taxonomy" id="820"/>
    <lineage>
        <taxon>Bacteria</taxon>
        <taxon>Pseudomonadati</taxon>
        <taxon>Bacteroidota</taxon>
        <taxon>Bacteroidia</taxon>
        <taxon>Bacteroidales</taxon>
        <taxon>Bacteroidaceae</taxon>
        <taxon>Bacteroides</taxon>
    </lineage>
</organism>
<name>A0A173XGQ4_BACUN</name>
<protein>
    <submittedName>
        <fullName evidence="6">Uncharacterized protein</fullName>
    </submittedName>
</protein>
<dbReference type="Proteomes" id="UP000433928">
    <property type="component" value="Unassembled WGS sequence"/>
</dbReference>
<sequence length="65" mass="7281">MDKKAYLYIVEAGQFSFEVEIKELLGKVGDTICISTDGIDPDGFDVKITCIEEDYYVYCSMPGVD</sequence>
<dbReference type="EMBL" id="QSRK01000010">
    <property type="protein sequence ID" value="RGL14505.1"/>
    <property type="molecule type" value="Genomic_DNA"/>
</dbReference>
<evidence type="ECO:0000313" key="6">
    <source>
        <dbReference type="EMBL" id="RGU34438.1"/>
    </source>
</evidence>
<dbReference type="Proteomes" id="UP000095766">
    <property type="component" value="Unassembled WGS sequence"/>
</dbReference>
<dbReference type="GeneID" id="99752269"/>
<dbReference type="Proteomes" id="UP000260795">
    <property type="component" value="Unassembled WGS sequence"/>
</dbReference>
<evidence type="ECO:0000313" key="11">
    <source>
        <dbReference type="Proteomes" id="UP000433928"/>
    </source>
</evidence>
<evidence type="ECO:0000313" key="5">
    <source>
        <dbReference type="EMBL" id="RGL14505.1"/>
    </source>
</evidence>
<evidence type="ECO:0000313" key="1">
    <source>
        <dbReference type="EMBL" id="CUP39010.1"/>
    </source>
</evidence>
<evidence type="ECO:0000313" key="10">
    <source>
        <dbReference type="Proteomes" id="UP000431575"/>
    </source>
</evidence>
<gene>
    <name evidence="6" type="ORF">DWW83_20930</name>
    <name evidence="5" type="ORF">DXC80_08310</name>
    <name evidence="1" type="ORF">ERS852510_01428</name>
    <name evidence="3" type="ORF">GAP41_04245</name>
    <name evidence="2" type="ORF">GAQ59_10260</name>
    <name evidence="4" type="ORF">POY73_05295</name>
</gene>
<reference evidence="1 7" key="1">
    <citation type="submission" date="2015-09" db="EMBL/GenBank/DDBJ databases">
        <authorList>
            <consortium name="Pathogen Informatics"/>
        </authorList>
    </citation>
    <scope>NUCLEOTIDE SEQUENCE [LARGE SCALE GENOMIC DNA]</scope>
    <source>
        <strain evidence="1 7">2789STDY5834898</strain>
    </source>
</reference>
<reference evidence="4 12" key="4">
    <citation type="submission" date="2022-10" db="EMBL/GenBank/DDBJ databases">
        <title>Human gut microbiome strain richness.</title>
        <authorList>
            <person name="Chen-Liaw A."/>
        </authorList>
    </citation>
    <scope>NUCLEOTIDE SEQUENCE [LARGE SCALE GENOMIC DNA]</scope>
    <source>
        <strain evidence="4 12">D53st1_B1_D53t1_180928</strain>
    </source>
</reference>
<dbReference type="AlphaFoldDB" id="A0A173XGQ4"/>
<dbReference type="EMBL" id="CZAO01000006">
    <property type="protein sequence ID" value="CUP39010.1"/>
    <property type="molecule type" value="Genomic_DNA"/>
</dbReference>
<dbReference type="Proteomes" id="UP000284022">
    <property type="component" value="Unassembled WGS sequence"/>
</dbReference>
<reference evidence="8 9" key="2">
    <citation type="submission" date="2018-08" db="EMBL/GenBank/DDBJ databases">
        <title>A genome reference for cultivated species of the human gut microbiota.</title>
        <authorList>
            <person name="Zou Y."/>
            <person name="Xue W."/>
            <person name="Luo G."/>
        </authorList>
    </citation>
    <scope>NUCLEOTIDE SEQUENCE [LARGE SCALE GENOMIC DNA]</scope>
    <source>
        <strain evidence="6 9">AF17-20</strain>
        <strain evidence="5 8">TF08-13</strain>
    </source>
</reference>
<evidence type="ECO:0000313" key="2">
    <source>
        <dbReference type="EMBL" id="KAB4169567.1"/>
    </source>
</evidence>
<dbReference type="Proteomes" id="UP000431575">
    <property type="component" value="Unassembled WGS sequence"/>
</dbReference>
<dbReference type="Proteomes" id="UP001215818">
    <property type="component" value="Unassembled WGS sequence"/>
</dbReference>
<dbReference type="EMBL" id="JAQNRK010000003">
    <property type="protein sequence ID" value="MDC1793552.1"/>
    <property type="molecule type" value="Genomic_DNA"/>
</dbReference>
<evidence type="ECO:0000313" key="12">
    <source>
        <dbReference type="Proteomes" id="UP001215818"/>
    </source>
</evidence>